<proteinExistence type="predicted"/>
<accession>B9TPN5</accession>
<protein>
    <recommendedName>
        <fullName evidence="4">Antitoxin Xre/MbcA/ParS-like toxin-binding domain-containing protein</fullName>
    </recommendedName>
</protein>
<feature type="compositionally biased region" description="Basic and acidic residues" evidence="1">
    <location>
        <begin position="11"/>
        <end position="24"/>
    </location>
</feature>
<evidence type="ECO:0000256" key="1">
    <source>
        <dbReference type="SAM" id="MobiDB-lite"/>
    </source>
</evidence>
<dbReference type="EMBL" id="EQ996255">
    <property type="protein sequence ID" value="EEF22179.1"/>
    <property type="molecule type" value="Genomic_DNA"/>
</dbReference>
<sequence length="172" mass="18874">MRKPRTTDIPAAHEESKIETKADSEIEPGGAAPVTPLRHRVSTEEFVAALLRDEAEGRREELAAKVLLPSTAFRARLRMSPQALSRAVKAKRMYSLRGPSDEPVYPAFFTKRSPGRAVLERVCKALGDMPGGCKHFFLTSTRISLGNMTPLQALARGKEDEVLAAAEAFREG</sequence>
<evidence type="ECO:0000313" key="3">
    <source>
        <dbReference type="Proteomes" id="UP000008311"/>
    </source>
</evidence>
<gene>
    <name evidence="2" type="ORF">RCOM_2032410</name>
</gene>
<reference evidence="3" key="1">
    <citation type="journal article" date="2010" name="Nat. Biotechnol.">
        <title>Draft genome sequence of the oilseed species Ricinus communis.</title>
        <authorList>
            <person name="Chan A.P."/>
            <person name="Crabtree J."/>
            <person name="Zhao Q."/>
            <person name="Lorenzi H."/>
            <person name="Orvis J."/>
            <person name="Puiu D."/>
            <person name="Melake-Berhan A."/>
            <person name="Jones K.M."/>
            <person name="Redman J."/>
            <person name="Chen G."/>
            <person name="Cahoon E.B."/>
            <person name="Gedil M."/>
            <person name="Stanke M."/>
            <person name="Haas B.J."/>
            <person name="Wortman J.R."/>
            <person name="Fraser-Liggett C.M."/>
            <person name="Ravel J."/>
            <person name="Rabinowicz P.D."/>
        </authorList>
    </citation>
    <scope>NUCLEOTIDE SEQUENCE [LARGE SCALE GENOMIC DNA]</scope>
    <source>
        <strain evidence="3">cv. Hale</strain>
    </source>
</reference>
<dbReference type="InParanoid" id="B9TPN5"/>
<dbReference type="AlphaFoldDB" id="B9TPN5"/>
<organism evidence="2 3">
    <name type="scientific">Ricinus communis</name>
    <name type="common">Castor bean</name>
    <dbReference type="NCBI Taxonomy" id="3988"/>
    <lineage>
        <taxon>Eukaryota</taxon>
        <taxon>Viridiplantae</taxon>
        <taxon>Streptophyta</taxon>
        <taxon>Embryophyta</taxon>
        <taxon>Tracheophyta</taxon>
        <taxon>Spermatophyta</taxon>
        <taxon>Magnoliopsida</taxon>
        <taxon>eudicotyledons</taxon>
        <taxon>Gunneridae</taxon>
        <taxon>Pentapetalae</taxon>
        <taxon>rosids</taxon>
        <taxon>fabids</taxon>
        <taxon>Malpighiales</taxon>
        <taxon>Euphorbiaceae</taxon>
        <taxon>Acalyphoideae</taxon>
        <taxon>Acalypheae</taxon>
        <taxon>Ricinus</taxon>
    </lineage>
</organism>
<feature type="region of interest" description="Disordered" evidence="1">
    <location>
        <begin position="1"/>
        <end position="36"/>
    </location>
</feature>
<evidence type="ECO:0000313" key="2">
    <source>
        <dbReference type="EMBL" id="EEF22179.1"/>
    </source>
</evidence>
<evidence type="ECO:0008006" key="4">
    <source>
        <dbReference type="Google" id="ProtNLM"/>
    </source>
</evidence>
<keyword evidence="3" id="KW-1185">Reference proteome</keyword>
<name>B9TPN5_RICCO</name>
<dbReference type="Proteomes" id="UP000008311">
    <property type="component" value="Unassembled WGS sequence"/>
</dbReference>